<feature type="coiled-coil region" evidence="4">
    <location>
        <begin position="337"/>
        <end position="364"/>
    </location>
</feature>
<keyword evidence="6" id="KW-0378">Hydrolase</keyword>
<comment type="similarity">
    <text evidence="1">Belongs to the SMC family. SbcC subfamily.</text>
</comment>
<dbReference type="EMBL" id="RJVG01000001">
    <property type="protein sequence ID" value="ROR31387.1"/>
    <property type="molecule type" value="Genomic_DNA"/>
</dbReference>
<evidence type="ECO:0000256" key="2">
    <source>
        <dbReference type="ARBA" id="ARBA00011322"/>
    </source>
</evidence>
<name>A0A3N1Y2A3_9FIRM</name>
<feature type="coiled-coil region" evidence="4">
    <location>
        <begin position="537"/>
        <end position="568"/>
    </location>
</feature>
<evidence type="ECO:0000259" key="5">
    <source>
        <dbReference type="Pfam" id="PF13476"/>
    </source>
</evidence>
<dbReference type="RefSeq" id="WP_123607496.1">
    <property type="nucleotide sequence ID" value="NZ_RJVG01000001.1"/>
</dbReference>
<gene>
    <name evidence="6" type="ORF">EDD66_1013</name>
</gene>
<dbReference type="GO" id="GO:0004527">
    <property type="term" value="F:exonuclease activity"/>
    <property type="evidence" value="ECO:0007669"/>
    <property type="project" value="UniProtKB-KW"/>
</dbReference>
<organism evidence="6 7">
    <name type="scientific">Mobilisporobacter senegalensis</name>
    <dbReference type="NCBI Taxonomy" id="1329262"/>
    <lineage>
        <taxon>Bacteria</taxon>
        <taxon>Bacillati</taxon>
        <taxon>Bacillota</taxon>
        <taxon>Clostridia</taxon>
        <taxon>Lachnospirales</taxon>
        <taxon>Lachnospiraceae</taxon>
        <taxon>Mobilisporobacter</taxon>
    </lineage>
</organism>
<comment type="caution">
    <text evidence="6">The sequence shown here is derived from an EMBL/GenBank/DDBJ whole genome shotgun (WGS) entry which is preliminary data.</text>
</comment>
<dbReference type="InterPro" id="IPR038729">
    <property type="entry name" value="Rad50/SbcC_AAA"/>
</dbReference>
<feature type="domain" description="Rad50/SbcC-type AAA" evidence="5">
    <location>
        <begin position="5"/>
        <end position="247"/>
    </location>
</feature>
<dbReference type="GO" id="GO:0006302">
    <property type="term" value="P:double-strand break repair"/>
    <property type="evidence" value="ECO:0007669"/>
    <property type="project" value="InterPro"/>
</dbReference>
<evidence type="ECO:0000256" key="4">
    <source>
        <dbReference type="SAM" id="Coils"/>
    </source>
</evidence>
<sequence length="1047" mass="121471">MKPVQLTMCGWGSYPERAVVDFTKFYNDGLFLITGPTGAGKTTIFDAISFALYGDVSGKTREKTTVRSDFASPEIDTYVELIFQHKGIEYKILRTPKYLRPKKRGDGFTTSNETAELSISDDPPIVNLNDVNRKMNEIMGINYEQFKKIAMIAQGEFLELLVHSKDRVEILRNLFKTNQYEKLQYLLADKAKTLYRQIEEYRHKVDEAIHLIDTGENEDLYHLCNASNYNYESIINASKEYIQMDKKSLCNQEKELSDLDKQIKELITSITKGEQLNYNIDKLNQVTLLMSSKLKEQDQIKTMETVLAKAFNAEKVRADESIYQDALLKYISLSDKISLLKDSIIDLEGEVKKSKEQYEEALKKETSIEDFQNENIILEGYLPLIEELIKIQDKLAILEEEIHSIERKEEDLSVLEEEKKVLKIELEKEYDSYQNIEQHIGEIHLLQQIGETRDRIYQDAINLINNLFVEREKLISFQEIYEKANSGLKDLRHIYESKEESYKNAIVGIVAKMVKEKEPCPVCGSLEHPYVAKISEAVPDERELEELNKKLEKKKEDFDNTYQRTVKKRTEVDSIMKQLEKLLVELDIPFESMENDNTKELLVTRREEHLNYIKNLEKKLKEFTLCKNRKADLRKEMDKLDDSLAEILERRKENTFIYNERKSELDVLKGNIEQLILRLSKHFSKIQGNEINIKEQIQNQMKELKAKIIEFKEEIRVAKENYELLQSRLLSNQTLLTNSENEYEVLQGEINTKKCRFLKSLEENMFQTEEEYKRSIRSNEEMERLSDQIKEYYEQLQSMEKTKIALSEQVGEESHVDVDGLRSLLEQLEIDQKNLRDGKERIISRITGNQKLTGSMEINLEKKKELEVEYGVIKDLDNVTRGYNKERLVFEQYVLASYFEDIIMAANQRLSTMTNGRYELLKVDKVADARTTDSLNLEVLDNYTGKKRSVKTLSGGESFKAALALALGLSDIVQNNAGGIQIDTIFIDEGFGSLDTESLDQALDTLTSLTEHNRLIGIISHVNELKERIDSQIIVEKCNTGSKIKVV</sequence>
<dbReference type="AlphaFoldDB" id="A0A3N1Y2A3"/>
<dbReference type="SUPFAM" id="SSF52540">
    <property type="entry name" value="P-loop containing nucleoside triphosphate hydrolases"/>
    <property type="match status" value="1"/>
</dbReference>
<reference evidence="6 7" key="1">
    <citation type="submission" date="2018-11" db="EMBL/GenBank/DDBJ databases">
        <title>Genomic Encyclopedia of Type Strains, Phase IV (KMG-IV): sequencing the most valuable type-strain genomes for metagenomic binning, comparative biology and taxonomic classification.</title>
        <authorList>
            <person name="Goeker M."/>
        </authorList>
    </citation>
    <scope>NUCLEOTIDE SEQUENCE [LARGE SCALE GENOMIC DNA]</scope>
    <source>
        <strain evidence="6 7">DSM 26537</strain>
    </source>
</reference>
<dbReference type="Pfam" id="PF13476">
    <property type="entry name" value="AAA_23"/>
    <property type="match status" value="1"/>
</dbReference>
<dbReference type="Proteomes" id="UP000273083">
    <property type="component" value="Unassembled WGS sequence"/>
</dbReference>
<dbReference type="Gene3D" id="3.40.50.300">
    <property type="entry name" value="P-loop containing nucleotide triphosphate hydrolases"/>
    <property type="match status" value="2"/>
</dbReference>
<evidence type="ECO:0000256" key="3">
    <source>
        <dbReference type="ARBA" id="ARBA00013368"/>
    </source>
</evidence>
<feature type="coiled-coil region" evidence="4">
    <location>
        <begin position="694"/>
        <end position="841"/>
    </location>
</feature>
<keyword evidence="6" id="KW-0540">Nuclease</keyword>
<keyword evidence="7" id="KW-1185">Reference proteome</keyword>
<comment type="subunit">
    <text evidence="2">Heterodimer of SbcC and SbcD.</text>
</comment>
<dbReference type="PANTHER" id="PTHR32114">
    <property type="entry name" value="ABC TRANSPORTER ABCH.3"/>
    <property type="match status" value="1"/>
</dbReference>
<evidence type="ECO:0000256" key="1">
    <source>
        <dbReference type="ARBA" id="ARBA00006930"/>
    </source>
</evidence>
<keyword evidence="4" id="KW-0175">Coiled coil</keyword>
<keyword evidence="6" id="KW-0269">Exonuclease</keyword>
<dbReference type="PANTHER" id="PTHR32114:SF2">
    <property type="entry name" value="ABC TRANSPORTER ABCH.3"/>
    <property type="match status" value="1"/>
</dbReference>
<evidence type="ECO:0000313" key="7">
    <source>
        <dbReference type="Proteomes" id="UP000273083"/>
    </source>
</evidence>
<protein>
    <recommendedName>
        <fullName evidence="3">Nuclease SbcCD subunit C</fullName>
    </recommendedName>
</protein>
<feature type="coiled-coil region" evidence="4">
    <location>
        <begin position="388"/>
        <end position="432"/>
    </location>
</feature>
<dbReference type="InterPro" id="IPR027417">
    <property type="entry name" value="P-loop_NTPase"/>
</dbReference>
<dbReference type="Pfam" id="PF13558">
    <property type="entry name" value="SbcC_Walker_B"/>
    <property type="match status" value="1"/>
</dbReference>
<accession>A0A3N1Y2A3</accession>
<dbReference type="GO" id="GO:0016887">
    <property type="term" value="F:ATP hydrolysis activity"/>
    <property type="evidence" value="ECO:0007669"/>
    <property type="project" value="InterPro"/>
</dbReference>
<proteinExistence type="inferred from homology"/>
<evidence type="ECO:0000313" key="6">
    <source>
        <dbReference type="EMBL" id="ROR31387.1"/>
    </source>
</evidence>
<dbReference type="OrthoDB" id="9795626at2"/>